<dbReference type="STRING" id="937334.SAMN05444406_12517"/>
<keyword evidence="1" id="KW-1133">Transmembrane helix</keyword>
<keyword evidence="1" id="KW-0472">Membrane</keyword>
<keyword evidence="4" id="KW-1185">Reference proteome</keyword>
<dbReference type="InterPro" id="IPR017896">
    <property type="entry name" value="4Fe4S_Fe-S-bd"/>
</dbReference>
<name>A0A1I5XF02_9FIRM</name>
<feature type="transmembrane region" description="Helical" evidence="1">
    <location>
        <begin position="111"/>
        <end position="131"/>
    </location>
</feature>
<dbReference type="RefSeq" id="WP_051456350.1">
    <property type="nucleotide sequence ID" value="NZ_FOXR01000025.1"/>
</dbReference>
<dbReference type="Proteomes" id="UP000198577">
    <property type="component" value="Unassembled WGS sequence"/>
</dbReference>
<reference evidence="3 4" key="1">
    <citation type="submission" date="2016-10" db="EMBL/GenBank/DDBJ databases">
        <authorList>
            <person name="de Groot N.N."/>
        </authorList>
    </citation>
    <scope>NUCLEOTIDE SEQUENCE [LARGE SCALE GENOMIC DNA]</scope>
    <source>
        <strain evidence="3 4">DSM 20678</strain>
    </source>
</reference>
<dbReference type="EMBL" id="FOXR01000025">
    <property type="protein sequence ID" value="SFQ30548.1"/>
    <property type="molecule type" value="Genomic_DNA"/>
</dbReference>
<feature type="transmembrane region" description="Helical" evidence="1">
    <location>
        <begin position="12"/>
        <end position="39"/>
    </location>
</feature>
<feature type="domain" description="4Fe-4S ferredoxin-type" evidence="2">
    <location>
        <begin position="28"/>
        <end position="74"/>
    </location>
</feature>
<evidence type="ECO:0000313" key="4">
    <source>
        <dbReference type="Proteomes" id="UP000198577"/>
    </source>
</evidence>
<proteinExistence type="predicted"/>
<dbReference type="AlphaFoldDB" id="A0A1I5XF02"/>
<dbReference type="Pfam" id="PF12801">
    <property type="entry name" value="Fer4_5"/>
    <property type="match status" value="2"/>
</dbReference>
<sequence>MVMNSAKQYLWLVLIAFCIAGLVYPAIGVVALVCMLAPVVTAPFMGRKWCNSFCPRGSFNDVILKKITLKKGIPGVFKTTTFKVIFLIMLMSFFAIQLTFAWGNWSSVGAVFVRMVLITTIIDIILGIYYHQRTWCAFCPMGTMGGWVFKLKNRIKKGMMKRDAVGDNVV</sequence>
<gene>
    <name evidence="3" type="ORF">SAMN05444406_12517</name>
</gene>
<keyword evidence="1" id="KW-0812">Transmembrane</keyword>
<evidence type="ECO:0000256" key="1">
    <source>
        <dbReference type="SAM" id="Phobius"/>
    </source>
</evidence>
<feature type="domain" description="4Fe-4S ferredoxin-type" evidence="2">
    <location>
        <begin position="125"/>
        <end position="157"/>
    </location>
</feature>
<evidence type="ECO:0000259" key="2">
    <source>
        <dbReference type="Pfam" id="PF12801"/>
    </source>
</evidence>
<protein>
    <submittedName>
        <fullName evidence="3">4Fe-4S binding domain-containing protein</fullName>
    </submittedName>
</protein>
<organism evidence="3 4">
    <name type="scientific">Caldicoprobacter faecalis</name>
    <dbReference type="NCBI Taxonomy" id="937334"/>
    <lineage>
        <taxon>Bacteria</taxon>
        <taxon>Bacillati</taxon>
        <taxon>Bacillota</taxon>
        <taxon>Clostridia</taxon>
        <taxon>Caldicoprobacterales</taxon>
        <taxon>Caldicoprobacteraceae</taxon>
        <taxon>Caldicoprobacter</taxon>
    </lineage>
</organism>
<evidence type="ECO:0000313" key="3">
    <source>
        <dbReference type="EMBL" id="SFQ30548.1"/>
    </source>
</evidence>
<accession>A0A1I5XF02</accession>
<feature type="transmembrane region" description="Helical" evidence="1">
    <location>
        <begin position="84"/>
        <end position="105"/>
    </location>
</feature>
<dbReference type="OrthoDB" id="9786132at2"/>